<evidence type="ECO:0000256" key="1">
    <source>
        <dbReference type="ARBA" id="ARBA00008023"/>
    </source>
</evidence>
<dbReference type="EMBL" id="PEZZ01000004">
    <property type="protein sequence ID" value="PIS05540.1"/>
    <property type="molecule type" value="Genomic_DNA"/>
</dbReference>
<protein>
    <submittedName>
        <fullName evidence="3">Non-canonical purine NTP pyrophosphatase</fullName>
    </submittedName>
</protein>
<organism evidence="3 4">
    <name type="scientific">Candidatus Buchananbacteria bacterium CG10_big_fil_rev_8_21_14_0_10_42_9</name>
    <dbReference type="NCBI Taxonomy" id="1974526"/>
    <lineage>
        <taxon>Bacteria</taxon>
        <taxon>Candidatus Buchananiibacteriota</taxon>
    </lineage>
</organism>
<dbReference type="PANTHER" id="PTHR11067:SF9">
    <property type="entry name" value="INOSINE TRIPHOSPHATE PYROPHOSPHATASE"/>
    <property type="match status" value="1"/>
</dbReference>
<name>A0A2H0W4H8_9BACT</name>
<keyword evidence="2" id="KW-0378">Hydrolase</keyword>
<dbReference type="Gene3D" id="3.90.950.10">
    <property type="match status" value="1"/>
</dbReference>
<reference evidence="4" key="1">
    <citation type="submission" date="2017-09" db="EMBL/GenBank/DDBJ databases">
        <title>Depth-based differentiation of microbial function through sediment-hosted aquifers and enrichment of novel symbionts in the deep terrestrial subsurface.</title>
        <authorList>
            <person name="Probst A.J."/>
            <person name="Ladd B."/>
            <person name="Jarett J.K."/>
            <person name="Geller-Mcgrath D.E."/>
            <person name="Sieber C.M.K."/>
            <person name="Emerson J.B."/>
            <person name="Anantharaman K."/>
            <person name="Thomas B.C."/>
            <person name="Malmstrom R."/>
            <person name="Stieglmeier M."/>
            <person name="Klingl A."/>
            <person name="Woyke T."/>
            <person name="Ryan C.M."/>
            <person name="Banfield J.F."/>
        </authorList>
    </citation>
    <scope>NUCLEOTIDE SEQUENCE [LARGE SCALE GENOMIC DNA]</scope>
</reference>
<dbReference type="GO" id="GO:0005737">
    <property type="term" value="C:cytoplasm"/>
    <property type="evidence" value="ECO:0007669"/>
    <property type="project" value="TreeGrafter"/>
</dbReference>
<dbReference type="GO" id="GO:0009143">
    <property type="term" value="P:nucleoside triphosphate catabolic process"/>
    <property type="evidence" value="ECO:0007669"/>
    <property type="project" value="InterPro"/>
</dbReference>
<comment type="caution">
    <text evidence="3">The sequence shown here is derived from an EMBL/GenBank/DDBJ whole genome shotgun (WGS) entry which is preliminary data.</text>
</comment>
<dbReference type="Pfam" id="PF01725">
    <property type="entry name" value="Ham1p_like"/>
    <property type="match status" value="1"/>
</dbReference>
<proteinExistence type="inferred from homology"/>
<evidence type="ECO:0000313" key="4">
    <source>
        <dbReference type="Proteomes" id="UP000230935"/>
    </source>
</evidence>
<sequence>MREILFVTTSRHKVKEANEIAKEFGLKLIQHDFDYPENQDKTIEEIVSQAARQMADKLNQLVVVEDAGLFLEAYENFPGPLSKFVFNTIGNEGIFKLLEGKDRGAYFKAVYGYCQPRQEPKLFTGISRGQITTQAKALEVDDMPWDYIFIPAGYEKVTSEIMNQKKDFSARAKAVKKLAEYINSK</sequence>
<accession>A0A2H0W4H8</accession>
<evidence type="ECO:0000256" key="2">
    <source>
        <dbReference type="ARBA" id="ARBA00022801"/>
    </source>
</evidence>
<dbReference type="InterPro" id="IPR002637">
    <property type="entry name" value="RdgB/HAM1"/>
</dbReference>
<dbReference type="GO" id="GO:0047429">
    <property type="term" value="F:nucleoside triphosphate diphosphatase activity"/>
    <property type="evidence" value="ECO:0007669"/>
    <property type="project" value="InterPro"/>
</dbReference>
<dbReference type="SUPFAM" id="SSF52972">
    <property type="entry name" value="ITPase-like"/>
    <property type="match status" value="1"/>
</dbReference>
<dbReference type="AlphaFoldDB" id="A0A2H0W4H8"/>
<dbReference type="PANTHER" id="PTHR11067">
    <property type="entry name" value="INOSINE TRIPHOSPHATE PYROPHOSPHATASE/HAM1 PROTEIN"/>
    <property type="match status" value="1"/>
</dbReference>
<comment type="similarity">
    <text evidence="1">Belongs to the HAM1 NTPase family.</text>
</comment>
<evidence type="ECO:0000313" key="3">
    <source>
        <dbReference type="EMBL" id="PIS05540.1"/>
    </source>
</evidence>
<dbReference type="InterPro" id="IPR029001">
    <property type="entry name" value="ITPase-like_fam"/>
</dbReference>
<dbReference type="Proteomes" id="UP000230935">
    <property type="component" value="Unassembled WGS sequence"/>
</dbReference>
<gene>
    <name evidence="3" type="ORF">COT81_00815</name>
</gene>